<dbReference type="RefSeq" id="XP_028479346.1">
    <property type="nucleotide sequence ID" value="XM_028620374.1"/>
</dbReference>
<gene>
    <name evidence="4" type="ORF">EHS24_004830</name>
</gene>
<organism evidence="4 5">
    <name type="scientific">Apiotrichum porosum</name>
    <dbReference type="NCBI Taxonomy" id="105984"/>
    <lineage>
        <taxon>Eukaryota</taxon>
        <taxon>Fungi</taxon>
        <taxon>Dikarya</taxon>
        <taxon>Basidiomycota</taxon>
        <taxon>Agaricomycotina</taxon>
        <taxon>Tremellomycetes</taxon>
        <taxon>Trichosporonales</taxon>
        <taxon>Trichosporonaceae</taxon>
        <taxon>Apiotrichum</taxon>
    </lineage>
</organism>
<comment type="similarity">
    <text evidence="1">Belongs to the UPF0612 family.</text>
</comment>
<dbReference type="AlphaFoldDB" id="A0A427Y645"/>
<feature type="compositionally biased region" description="Low complexity" evidence="2">
    <location>
        <begin position="1"/>
        <end position="10"/>
    </location>
</feature>
<evidence type="ECO:0000256" key="2">
    <source>
        <dbReference type="SAM" id="MobiDB-lite"/>
    </source>
</evidence>
<feature type="region of interest" description="Disordered" evidence="2">
    <location>
        <begin position="61"/>
        <end position="154"/>
    </location>
</feature>
<evidence type="ECO:0000313" key="4">
    <source>
        <dbReference type="EMBL" id="RSH86561.1"/>
    </source>
</evidence>
<reference evidence="4 5" key="1">
    <citation type="submission" date="2018-11" db="EMBL/GenBank/DDBJ databases">
        <title>Genome sequence of Apiotrichum porosum DSM 27194.</title>
        <authorList>
            <person name="Aliyu H."/>
            <person name="Gorte O."/>
            <person name="Ochsenreither K."/>
        </authorList>
    </citation>
    <scope>NUCLEOTIDE SEQUENCE [LARGE SCALE GENOMIC DNA]</scope>
    <source>
        <strain evidence="4 5">DSM 27194</strain>
    </source>
</reference>
<dbReference type="GeneID" id="39589373"/>
<proteinExistence type="inferred from homology"/>
<name>A0A427Y645_9TREE</name>
<dbReference type="EMBL" id="RSCE01000002">
    <property type="protein sequence ID" value="RSH86561.1"/>
    <property type="molecule type" value="Genomic_DNA"/>
</dbReference>
<keyword evidence="5" id="KW-1185">Reference proteome</keyword>
<feature type="region of interest" description="Disordered" evidence="2">
    <location>
        <begin position="1"/>
        <end position="20"/>
    </location>
</feature>
<dbReference type="InterPro" id="IPR013902">
    <property type="entry name" value="Mug135-like_C"/>
</dbReference>
<evidence type="ECO:0000313" key="5">
    <source>
        <dbReference type="Proteomes" id="UP000279236"/>
    </source>
</evidence>
<protein>
    <recommendedName>
        <fullName evidence="3">Mug135-like C-terminal domain-containing protein</fullName>
    </recommendedName>
</protein>
<dbReference type="Pfam" id="PF08593">
    <property type="entry name" value="Mug135_C"/>
    <property type="match status" value="1"/>
</dbReference>
<feature type="domain" description="Mug135-like C-terminal" evidence="3">
    <location>
        <begin position="215"/>
        <end position="276"/>
    </location>
</feature>
<sequence length="284" mass="30621">MASTSTSTATPIPPELLSHPALQDHPTVLALHETHGGIPANPDAETLDSVLQFANSVASTAVAPGTKTRRTDPSPRRTARVWRSQLLGHRDPSVSPEHSPVRYRSRSRPPGTATVPEDGLAAVSVDDRREVGAGTGLRAPGKRDMASVGGNGASDLENRVAASIQQQHEFHDRLLQRFVAVEAQATQDHTALQARFDQSEARYTNKVNAYLGRALVPVSNGKDPIPLDLAPIKSADAIRNLGNDHLRRWLTYYTGSPPADNVKESHLRQALRACTGVDVSLVQE</sequence>
<comment type="caution">
    <text evidence="4">The sequence shown here is derived from an EMBL/GenBank/DDBJ whole genome shotgun (WGS) entry which is preliminary data.</text>
</comment>
<evidence type="ECO:0000259" key="3">
    <source>
        <dbReference type="Pfam" id="PF08593"/>
    </source>
</evidence>
<dbReference type="Proteomes" id="UP000279236">
    <property type="component" value="Unassembled WGS sequence"/>
</dbReference>
<evidence type="ECO:0000256" key="1">
    <source>
        <dbReference type="ARBA" id="ARBA00005788"/>
    </source>
</evidence>
<dbReference type="OrthoDB" id="10570706at2759"/>
<accession>A0A427Y645</accession>